<evidence type="ECO:0000256" key="1">
    <source>
        <dbReference type="ARBA" id="ARBA00022737"/>
    </source>
</evidence>
<name>A0AA38Z6L8_VITRO</name>
<protein>
    <recommendedName>
        <fullName evidence="2">Disease resistance R13L4/SHOC-2-like LRR domain-containing protein</fullName>
    </recommendedName>
</protein>
<dbReference type="PANTHER" id="PTHR47186:SF12">
    <property type="entry name" value="NB-ARC DOMAIN-CONTAINING PROTEIN"/>
    <property type="match status" value="1"/>
</dbReference>
<evidence type="ECO:0000259" key="2">
    <source>
        <dbReference type="Pfam" id="PF23598"/>
    </source>
</evidence>
<dbReference type="PANTHER" id="PTHR47186">
    <property type="entry name" value="LEUCINE-RICH REPEAT-CONTAINING PROTEIN 57"/>
    <property type="match status" value="1"/>
</dbReference>
<feature type="domain" description="Disease resistance R13L4/SHOC-2-like LRR" evidence="2">
    <location>
        <begin position="271"/>
        <end position="553"/>
    </location>
</feature>
<proteinExistence type="predicted"/>
<evidence type="ECO:0000313" key="4">
    <source>
        <dbReference type="Proteomes" id="UP001168098"/>
    </source>
</evidence>
<evidence type="ECO:0000313" key="3">
    <source>
        <dbReference type="EMBL" id="KAJ9683388.1"/>
    </source>
</evidence>
<keyword evidence="4" id="KW-1185">Reference proteome</keyword>
<dbReference type="EMBL" id="JARBHA010000014">
    <property type="protein sequence ID" value="KAJ9683388.1"/>
    <property type="molecule type" value="Genomic_DNA"/>
</dbReference>
<dbReference type="InterPro" id="IPR032675">
    <property type="entry name" value="LRR_dom_sf"/>
</dbReference>
<comment type="caution">
    <text evidence="3">The sequence shown here is derived from an EMBL/GenBank/DDBJ whole genome shotgun (WGS) entry which is preliminary data.</text>
</comment>
<dbReference type="Gene3D" id="3.80.10.10">
    <property type="entry name" value="Ribonuclease Inhibitor"/>
    <property type="match status" value="1"/>
</dbReference>
<dbReference type="InterPro" id="IPR055414">
    <property type="entry name" value="LRR_R13L4/SHOC2-like"/>
</dbReference>
<organism evidence="3 4">
    <name type="scientific">Vitis rotundifolia</name>
    <name type="common">Muscadine grape</name>
    <dbReference type="NCBI Taxonomy" id="103349"/>
    <lineage>
        <taxon>Eukaryota</taxon>
        <taxon>Viridiplantae</taxon>
        <taxon>Streptophyta</taxon>
        <taxon>Embryophyta</taxon>
        <taxon>Tracheophyta</taxon>
        <taxon>Spermatophyta</taxon>
        <taxon>Magnoliopsida</taxon>
        <taxon>eudicotyledons</taxon>
        <taxon>Gunneridae</taxon>
        <taxon>Pentapetalae</taxon>
        <taxon>rosids</taxon>
        <taxon>Vitales</taxon>
        <taxon>Vitaceae</taxon>
        <taxon>Viteae</taxon>
        <taxon>Vitis</taxon>
    </lineage>
</organism>
<dbReference type="Proteomes" id="UP001168098">
    <property type="component" value="Unassembled WGS sequence"/>
</dbReference>
<dbReference type="AlphaFoldDB" id="A0AA38Z6L8"/>
<keyword evidence="1" id="KW-0677">Repeat</keyword>
<accession>A0AA38Z6L8</accession>
<sequence length="621" mass="71326">MLSLIRQLDEFTRVAGDVETIRACCQTWERELRVMLHEAEDYVDNFIIKVYGQTGQDQKEWIAEFASELENINSHVSEIMNRRPRLGASPILEEIQQFLRSRFSFDEDDEETALASCMLNYMNLPDDLKLSLLFCGAFPGYYRNTKDALVRVLVAAGLIQEKPGELMEDKARENIEKLIDLGMLEEEGYYCDCVDVLYPYYELSLSVMNAEDFFISTANSDSIIPPTARHVSIHAADNTIPNMNTLLHSLFVSAKQRLSEASSDCLGTVLYNAKRVRVLHLEKTQLKSLPDEVGKLVNLRYLRVRHFKTELPVIISNLWNLQTLDISVSKVFELSNGVLNLVQLRHLKMFHPINNGEVRVPPGISRLRNLQTLEGIYAGGGIAKELGDMTQLRSLEVRCLSDDHADELYASVTKLTALRNLSLNGERHWMASSSVFPFLETFSPPPLLETLELQGCLIEMPLWLGSMENLTKLHLCYSHLSENPTTILQFLPNLKYLRMWDAYKGKRMEIEFFRAGGFPKLEYLTIESQDLVEWTAIEEGALPSLKELRFSNCPKLMVLPEELQHVTTLQILHLWKVHEDLIRRLSPNGGPENYKIKHIPLVKCFGHMSYSWEFWRRKPPQ</sequence>
<gene>
    <name evidence="3" type="ORF">PVL29_019111</name>
</gene>
<reference evidence="3 4" key="1">
    <citation type="journal article" date="2023" name="BMC Biotechnol.">
        <title>Vitis rotundifolia cv Carlos genome sequencing.</title>
        <authorList>
            <person name="Huff M."/>
            <person name="Hulse-Kemp A."/>
            <person name="Scheffler B."/>
            <person name="Youngblood R."/>
            <person name="Simpson S."/>
            <person name="Babiker E."/>
            <person name="Staton M."/>
        </authorList>
    </citation>
    <scope>NUCLEOTIDE SEQUENCE [LARGE SCALE GENOMIC DNA]</scope>
    <source>
        <tissue evidence="3">Leaf</tissue>
    </source>
</reference>
<dbReference type="SUPFAM" id="SSF52058">
    <property type="entry name" value="L domain-like"/>
    <property type="match status" value="1"/>
</dbReference>
<dbReference type="Pfam" id="PF23598">
    <property type="entry name" value="LRR_14"/>
    <property type="match status" value="1"/>
</dbReference>